<dbReference type="CDD" id="cd00093">
    <property type="entry name" value="HTH_XRE"/>
    <property type="match status" value="1"/>
</dbReference>
<proteinExistence type="predicted"/>
<dbReference type="Pfam" id="PF13274">
    <property type="entry name" value="SocA_Panacea"/>
    <property type="match status" value="1"/>
</dbReference>
<dbReference type="Proteomes" id="UP000078459">
    <property type="component" value="Unassembled WGS sequence"/>
</dbReference>
<reference evidence="2 3" key="1">
    <citation type="submission" date="2016-04" db="EMBL/GenBank/DDBJ databases">
        <authorList>
            <person name="Evans L.H."/>
            <person name="Alamgir A."/>
            <person name="Owens N."/>
            <person name="Weber N.D."/>
            <person name="Virtaneva K."/>
            <person name="Barbian K."/>
            <person name="Babar A."/>
            <person name="Rosenke K."/>
        </authorList>
    </citation>
    <scope>NUCLEOTIDE SEQUENCE [LARGE SCALE GENOMIC DNA]</scope>
    <source>
        <strain evidence="2 3">CCM 8644</strain>
    </source>
</reference>
<dbReference type="InterPro" id="IPR001387">
    <property type="entry name" value="Cro/C1-type_HTH"/>
</dbReference>
<dbReference type="AlphaFoldDB" id="A0A179DM26"/>
<dbReference type="InterPro" id="IPR025272">
    <property type="entry name" value="SocA_Panacea"/>
</dbReference>
<dbReference type="GO" id="GO:0003677">
    <property type="term" value="F:DNA binding"/>
    <property type="evidence" value="ECO:0007669"/>
    <property type="project" value="InterPro"/>
</dbReference>
<reference evidence="2 3" key="2">
    <citation type="submission" date="2016-06" db="EMBL/GenBank/DDBJ databases">
        <title>Pedobacter psychrophilus sp. nov., isolated from Antarctic fragmentary rock.</title>
        <authorList>
            <person name="Svec P."/>
        </authorList>
    </citation>
    <scope>NUCLEOTIDE SEQUENCE [LARGE SCALE GENOMIC DNA]</scope>
    <source>
        <strain evidence="2 3">CCM 8644</strain>
    </source>
</reference>
<dbReference type="RefSeq" id="WP_068820996.1">
    <property type="nucleotide sequence ID" value="NZ_LWHJ01000011.1"/>
</dbReference>
<organism evidence="2 3">
    <name type="scientific">Pedobacter psychrophilus</name>
    <dbReference type="NCBI Taxonomy" id="1826909"/>
    <lineage>
        <taxon>Bacteria</taxon>
        <taxon>Pseudomonadati</taxon>
        <taxon>Bacteroidota</taxon>
        <taxon>Sphingobacteriia</taxon>
        <taxon>Sphingobacteriales</taxon>
        <taxon>Sphingobacteriaceae</taxon>
        <taxon>Pedobacter</taxon>
    </lineage>
</organism>
<evidence type="ECO:0000259" key="1">
    <source>
        <dbReference type="PROSITE" id="PS50943"/>
    </source>
</evidence>
<dbReference type="Gene3D" id="1.10.260.40">
    <property type="entry name" value="lambda repressor-like DNA-binding domains"/>
    <property type="match status" value="1"/>
</dbReference>
<dbReference type="InterPro" id="IPR010982">
    <property type="entry name" value="Lambda_DNA-bd_dom_sf"/>
</dbReference>
<comment type="caution">
    <text evidence="2">The sequence shown here is derived from an EMBL/GenBank/DDBJ whole genome shotgun (WGS) entry which is preliminary data.</text>
</comment>
<dbReference type="OrthoDB" id="9804491at2"/>
<dbReference type="STRING" id="1826909.A5893_02265"/>
<accession>A0A179DM26</accession>
<feature type="domain" description="HTH cro/C1-type" evidence="1">
    <location>
        <begin position="71"/>
        <end position="109"/>
    </location>
</feature>
<dbReference type="EMBL" id="LWHJ01000011">
    <property type="protein sequence ID" value="OAQ41964.1"/>
    <property type="molecule type" value="Genomic_DNA"/>
</dbReference>
<dbReference type="SUPFAM" id="SSF47413">
    <property type="entry name" value="lambda repressor-like DNA-binding domains"/>
    <property type="match status" value="1"/>
</dbReference>
<name>A0A179DM26_9SPHI</name>
<keyword evidence="3" id="KW-1185">Reference proteome</keyword>
<sequence length="337" mass="39577">MKSPITGKEMLLQRALDTLLYKKEKFHVVYHYYLCKDSGEQFTDDQLDTLNITQVYNQYREKYRIPFPEEMKQIREKYGVSAFKMSEILGLGANTYRLYENGEMPSVSNGRLILSVKEPSEFIKQVEASEHLLTAKESDKYITVAKEVQKRETVNIWNMIFNEQIFYHQEPNEFTGYKLPELNKISNLIAFFCENTTNLYKTKLNKLLFYADFLNFKNTGYSITGMSYKAIPYGPVPSEYERLYIRLSDDQQISIQPKYFNDFCAEEFKALSNFKENVFSKEEIEVIWKVVNSLGKLGTKKVVDISHEEKAWTENQADKNFISYQKYAFDVIGIIMD</sequence>
<dbReference type="PROSITE" id="PS50943">
    <property type="entry name" value="HTH_CROC1"/>
    <property type="match status" value="1"/>
</dbReference>
<gene>
    <name evidence="2" type="ORF">A5893_02265</name>
</gene>
<evidence type="ECO:0000313" key="2">
    <source>
        <dbReference type="EMBL" id="OAQ41964.1"/>
    </source>
</evidence>
<evidence type="ECO:0000313" key="3">
    <source>
        <dbReference type="Proteomes" id="UP000078459"/>
    </source>
</evidence>
<protein>
    <recommendedName>
        <fullName evidence="1">HTH cro/C1-type domain-containing protein</fullName>
    </recommendedName>
</protein>